<dbReference type="PANTHER" id="PTHR16017:SF0">
    <property type="entry name" value="WD REPEAT-CONTAINING PROTEIN 70"/>
    <property type="match status" value="1"/>
</dbReference>
<protein>
    <recommendedName>
        <fullName evidence="7">WD40 repeat-like protein</fullName>
    </recommendedName>
</protein>
<feature type="compositionally biased region" description="Polar residues" evidence="4">
    <location>
        <begin position="30"/>
        <end position="43"/>
    </location>
</feature>
<dbReference type="EMBL" id="JANBTW010000051">
    <property type="protein sequence ID" value="KAJ2675057.1"/>
    <property type="molecule type" value="Genomic_DNA"/>
</dbReference>
<proteinExistence type="predicted"/>
<dbReference type="GO" id="GO:0005634">
    <property type="term" value="C:nucleus"/>
    <property type="evidence" value="ECO:0007669"/>
    <property type="project" value="TreeGrafter"/>
</dbReference>
<evidence type="ECO:0000256" key="4">
    <source>
        <dbReference type="SAM" id="MobiDB-lite"/>
    </source>
</evidence>
<dbReference type="OrthoDB" id="10264376at2759"/>
<dbReference type="InterPro" id="IPR015943">
    <property type="entry name" value="WD40/YVTN_repeat-like_dom_sf"/>
</dbReference>
<dbReference type="SMART" id="SM00320">
    <property type="entry name" value="WD40"/>
    <property type="match status" value="6"/>
</dbReference>
<comment type="caution">
    <text evidence="5">The sequence shown here is derived from an EMBL/GenBank/DDBJ whole genome shotgun (WGS) entry which is preliminary data.</text>
</comment>
<dbReference type="Proteomes" id="UP001151518">
    <property type="component" value="Unassembled WGS sequence"/>
</dbReference>
<dbReference type="GO" id="GO:0035861">
    <property type="term" value="C:site of double-strand break"/>
    <property type="evidence" value="ECO:0007669"/>
    <property type="project" value="TreeGrafter"/>
</dbReference>
<evidence type="ECO:0000313" key="5">
    <source>
        <dbReference type="EMBL" id="KAJ2675057.1"/>
    </source>
</evidence>
<dbReference type="PROSITE" id="PS50294">
    <property type="entry name" value="WD_REPEATS_REGION"/>
    <property type="match status" value="3"/>
</dbReference>
<dbReference type="AlphaFoldDB" id="A0A9W8G538"/>
<dbReference type="PANTHER" id="PTHR16017">
    <property type="entry name" value="GASTRULATION DEFECTIVE PROTEIN 1-RELATED"/>
    <property type="match status" value="1"/>
</dbReference>
<evidence type="ECO:0000256" key="2">
    <source>
        <dbReference type="ARBA" id="ARBA00022737"/>
    </source>
</evidence>
<keyword evidence="2" id="KW-0677">Repeat</keyword>
<sequence>MGLSDELNKFIPKDFGKKKKKQPIDATAIDNPSTGSNLSTRQNLIKPADDSASNTNSVNTDTSNKSKRADETTQDIYKEKNDNEQDNDAEFPISCHIAMKGHKKAVSTIAWDPTGDLLASGEHGPRMMLWDFVHMDSSFESFRTVEPYENQHIHMAKFNRTGDMLLCATSDPRAKLFGPDGRTIREFKRGDMYVMDMRRTKGHVAALTALDWCPISDSNFITSSADSTVRVWNCERPMSQDQVIVAKTKTRGTRIAVTACAYSNDGNIIASAQQDGGLLVWPTKGPFTRPASHVENAHVQGTETSCIAFAPNGQHMATRGGDDTVKLWDIRQLKAPLATAYSLPSAGPEANLAFSPSACHILVGVARSRRASADLAKGTIAVLDSGDLSVSRSIDMPFSGDVVNVIWHSRINQLAASSTDGSIAIMYSPHSSIRGAIQCVARRRSRRHADHTSTDPAGPIITPHALPLFREDKPTFSTKRRRDKVRDDPLLSNKPAMPIYGHGKGGAIGVNETQHIMKSIIKDTIRDEDPREALLKYAAVAESDPKFIAPAYKDSQSKPVFDETSTDDLPAMKRRK</sequence>
<keyword evidence="1 3" id="KW-0853">WD repeat</keyword>
<feature type="region of interest" description="Disordered" evidence="4">
    <location>
        <begin position="551"/>
        <end position="576"/>
    </location>
</feature>
<organism evidence="5 6">
    <name type="scientific">Coemansia spiralis</name>
    <dbReference type="NCBI Taxonomy" id="417178"/>
    <lineage>
        <taxon>Eukaryota</taxon>
        <taxon>Fungi</taxon>
        <taxon>Fungi incertae sedis</taxon>
        <taxon>Zoopagomycota</taxon>
        <taxon>Kickxellomycotina</taxon>
        <taxon>Kickxellomycetes</taxon>
        <taxon>Kickxellales</taxon>
        <taxon>Kickxellaceae</taxon>
        <taxon>Coemansia</taxon>
    </lineage>
</organism>
<evidence type="ECO:0000256" key="3">
    <source>
        <dbReference type="PROSITE-ProRule" id="PRU00221"/>
    </source>
</evidence>
<feature type="repeat" description="WD" evidence="3">
    <location>
        <begin position="200"/>
        <end position="233"/>
    </location>
</feature>
<feature type="region of interest" description="Disordered" evidence="4">
    <location>
        <begin position="477"/>
        <end position="505"/>
    </location>
</feature>
<feature type="compositionally biased region" description="Basic and acidic residues" evidence="4">
    <location>
        <begin position="1"/>
        <end position="15"/>
    </location>
</feature>
<feature type="repeat" description="WD" evidence="3">
    <location>
        <begin position="99"/>
        <end position="131"/>
    </location>
</feature>
<evidence type="ECO:0000256" key="1">
    <source>
        <dbReference type="ARBA" id="ARBA00022574"/>
    </source>
</evidence>
<dbReference type="Gene3D" id="2.130.10.10">
    <property type="entry name" value="YVTN repeat-like/Quinoprotein amine dehydrogenase"/>
    <property type="match status" value="2"/>
</dbReference>
<feature type="region of interest" description="Disordered" evidence="4">
    <location>
        <begin position="1"/>
        <end position="72"/>
    </location>
</feature>
<dbReference type="InterPro" id="IPR051858">
    <property type="entry name" value="WD_repeat_GAD-1"/>
</dbReference>
<evidence type="ECO:0000313" key="6">
    <source>
        <dbReference type="Proteomes" id="UP001151518"/>
    </source>
</evidence>
<name>A0A9W8G538_9FUNG</name>
<feature type="repeat" description="WD" evidence="3">
    <location>
        <begin position="297"/>
        <end position="338"/>
    </location>
</feature>
<feature type="repeat" description="WD" evidence="3">
    <location>
        <begin position="250"/>
        <end position="281"/>
    </location>
</feature>
<evidence type="ECO:0008006" key="7">
    <source>
        <dbReference type="Google" id="ProtNLM"/>
    </source>
</evidence>
<dbReference type="Pfam" id="PF00400">
    <property type="entry name" value="WD40"/>
    <property type="match status" value="4"/>
</dbReference>
<dbReference type="InterPro" id="IPR001680">
    <property type="entry name" value="WD40_rpt"/>
</dbReference>
<accession>A0A9W8G538</accession>
<dbReference type="PROSITE" id="PS50082">
    <property type="entry name" value="WD_REPEATS_2"/>
    <property type="match status" value="4"/>
</dbReference>
<dbReference type="SUPFAM" id="SSF50978">
    <property type="entry name" value="WD40 repeat-like"/>
    <property type="match status" value="1"/>
</dbReference>
<dbReference type="InterPro" id="IPR036322">
    <property type="entry name" value="WD40_repeat_dom_sf"/>
</dbReference>
<reference evidence="5" key="1">
    <citation type="submission" date="2022-07" db="EMBL/GenBank/DDBJ databases">
        <title>Phylogenomic reconstructions and comparative analyses of Kickxellomycotina fungi.</title>
        <authorList>
            <person name="Reynolds N.K."/>
            <person name="Stajich J.E."/>
            <person name="Barry K."/>
            <person name="Grigoriev I.V."/>
            <person name="Crous P."/>
            <person name="Smith M.E."/>
        </authorList>
    </citation>
    <scope>NUCLEOTIDE SEQUENCE</scope>
    <source>
        <strain evidence="5">NRRL 3115</strain>
    </source>
</reference>
<gene>
    <name evidence="5" type="ORF">GGI25_004106</name>
</gene>
<feature type="compositionally biased region" description="Low complexity" evidence="4">
    <location>
        <begin position="50"/>
        <end position="63"/>
    </location>
</feature>